<dbReference type="Proteomes" id="UP000002411">
    <property type="component" value="Chromosome"/>
</dbReference>
<protein>
    <submittedName>
        <fullName evidence="1">Uncharacterized protein</fullName>
    </submittedName>
</protein>
<reference evidence="1 2" key="1">
    <citation type="journal article" date="2008" name="Proc. Natl. Acad. Sci. U.S.A.">
        <title>The genome of Clostridium kluyveri, a strict anaerobe with unique metabolic features.</title>
        <authorList>
            <person name="Seedorf H."/>
            <person name="Fricke W.F."/>
            <person name="Veith B."/>
            <person name="Brueggemann H."/>
            <person name="Liesegang H."/>
            <person name="Strittmatter A."/>
            <person name="Miethke M."/>
            <person name="Buckel W."/>
            <person name="Hinderberger J."/>
            <person name="Li F."/>
            <person name="Hagemeier C."/>
            <person name="Thauer R.K."/>
            <person name="Gottschalk G."/>
        </authorList>
    </citation>
    <scope>NUCLEOTIDE SEQUENCE [LARGE SCALE GENOMIC DNA]</scope>
    <source>
        <strain evidence="2">ATCC 8527 / DSM 555 / NCIMB 10680</strain>
    </source>
</reference>
<name>A5N2B4_CLOK5</name>
<proteinExistence type="predicted"/>
<gene>
    <name evidence="1" type="ordered locus">CKL_3257</name>
</gene>
<keyword evidence="2" id="KW-1185">Reference proteome</keyword>
<evidence type="ECO:0000313" key="1">
    <source>
        <dbReference type="EMBL" id="EDK35260.1"/>
    </source>
</evidence>
<dbReference type="AlphaFoldDB" id="A5N2B4"/>
<dbReference type="STRING" id="431943.CKL_3257"/>
<evidence type="ECO:0000313" key="2">
    <source>
        <dbReference type="Proteomes" id="UP000002411"/>
    </source>
</evidence>
<dbReference type="RefSeq" id="WP_012103594.1">
    <property type="nucleotide sequence ID" value="NC_009706.1"/>
</dbReference>
<accession>A5N2B4</accession>
<dbReference type="KEGG" id="ckl:CKL_3257"/>
<dbReference type="HOGENOM" id="CLU_2952176_0_0_9"/>
<sequence>MTAVEVREQFVGFTGDYLDRITLKSKNLAEKIDLEHITDCNKELFVSEMYTFISDLFGI</sequence>
<organism evidence="1 2">
    <name type="scientific">Clostridium kluyveri (strain ATCC 8527 / DSM 555 / NBRC 12016 / NCIMB 10680 / K1)</name>
    <dbReference type="NCBI Taxonomy" id="431943"/>
    <lineage>
        <taxon>Bacteria</taxon>
        <taxon>Bacillati</taxon>
        <taxon>Bacillota</taxon>
        <taxon>Clostridia</taxon>
        <taxon>Eubacteriales</taxon>
        <taxon>Clostridiaceae</taxon>
        <taxon>Clostridium</taxon>
    </lineage>
</organism>
<dbReference type="EMBL" id="CP000673">
    <property type="protein sequence ID" value="EDK35260.1"/>
    <property type="molecule type" value="Genomic_DNA"/>
</dbReference>